<keyword evidence="1" id="KW-0472">Membrane</keyword>
<dbReference type="STRING" id="212717.CTC_00645"/>
<evidence type="ECO:0000313" key="2">
    <source>
        <dbReference type="EMBL" id="AAO35254.1"/>
    </source>
</evidence>
<feature type="transmembrane region" description="Helical" evidence="1">
    <location>
        <begin position="41"/>
        <end position="59"/>
    </location>
</feature>
<dbReference type="AlphaFoldDB" id="Q897T2"/>
<dbReference type="Proteomes" id="UP000001412">
    <property type="component" value="Chromosome"/>
</dbReference>
<name>Q897T2_CLOTE</name>
<feature type="transmembrane region" description="Helical" evidence="1">
    <location>
        <begin position="144"/>
        <end position="163"/>
    </location>
</feature>
<dbReference type="OrthoDB" id="9961605at2"/>
<protein>
    <submittedName>
        <fullName evidence="2">Uncharacterized protein</fullName>
    </submittedName>
</protein>
<feature type="transmembrane region" description="Helical" evidence="1">
    <location>
        <begin position="183"/>
        <end position="206"/>
    </location>
</feature>
<feature type="transmembrane region" description="Helical" evidence="1">
    <location>
        <begin position="117"/>
        <end position="137"/>
    </location>
</feature>
<proteinExistence type="predicted"/>
<sequence length="616" mass="71966">MNSLLKIKYSIKTKNKFSILSIGLYYITCIFLILFADLWEFVKLTSPLIPIILCTNVLSEEYDNKREGMILPNATPLYKIVFLRYFINFLISQLMIVSLFFIAWLTKYYEGLFIKDFIVAFFYSLFLTLMGLIVSNITKSTIHGYSVSIGYFIFQIVVGNFLFGKYCPILASSFNLALKEHIIMSNLYFMIVVSIILFFINLLYICSEKKIKKAVIKTLALGVSIFIIIIFSNKYVKYNKSVLANKILSNSEKVVYIIDNNDDNLASYCKSKNINFLTDDKLNLEKYKDKNIVVISQSNSDLSNNLKDTLKLKIDLDKRDLMIGDNGVYNVNSYRILVDNPLNKENKILVIQSRLFNNKDLDILLNEKHGNFVAVKDGLLLADAIYDTKNINVENFFQKVNIVDTNGWFIKKNTTTQLLYKDLEKKDVNYLFSLWNNIKNIIDKKFNNTNYNKQFQVYFRKNITDLQPNFIPLKIEMLLDLEKEKDYKIIEALYKGYLEEKGLKFVSDKKLRYGWIEFINQTIIYPELYNNIEYEDNYIKKIEEETKEGNQYSQGNGQYFAGKILSSIKDKNKRLDFISEIMNHTSEISNSEIEKIYSKYIGLDVAKNHMGYFIKN</sequence>
<reference evidence="2 3" key="1">
    <citation type="journal article" date="2003" name="Proc. Natl. Acad. Sci. U.S.A.">
        <title>The genome sequence of Clostridium tetani, the causative agent of tetanus disease.</title>
        <authorList>
            <person name="Brueggemann H."/>
            <person name="Baumer S."/>
            <person name="Fricke W.F."/>
            <person name="Wiezer A."/>
            <person name="Liesegang H."/>
            <person name="Decker I."/>
            <person name="Herzberg C."/>
            <person name="Martinez-Arias R."/>
            <person name="Merkl R."/>
            <person name="Henne A."/>
            <person name="Gottschalk G."/>
        </authorList>
    </citation>
    <scope>NUCLEOTIDE SEQUENCE [LARGE SCALE GENOMIC DNA]</scope>
    <source>
        <strain evidence="3">Massachusetts / E88</strain>
    </source>
</reference>
<keyword evidence="1" id="KW-1133">Transmembrane helix</keyword>
<organism evidence="2 3">
    <name type="scientific">Clostridium tetani (strain Massachusetts / E88)</name>
    <dbReference type="NCBI Taxonomy" id="212717"/>
    <lineage>
        <taxon>Bacteria</taxon>
        <taxon>Bacillati</taxon>
        <taxon>Bacillota</taxon>
        <taxon>Clostridia</taxon>
        <taxon>Eubacteriales</taxon>
        <taxon>Clostridiaceae</taxon>
        <taxon>Clostridium</taxon>
    </lineage>
</organism>
<dbReference type="RefSeq" id="WP_011098920.1">
    <property type="nucleotide sequence ID" value="NC_004557.1"/>
</dbReference>
<feature type="transmembrane region" description="Helical" evidence="1">
    <location>
        <begin position="218"/>
        <end position="236"/>
    </location>
</feature>
<dbReference type="KEGG" id="ctc:CTC_00645"/>
<dbReference type="GeneID" id="24254854"/>
<feature type="transmembrane region" description="Helical" evidence="1">
    <location>
        <begin position="17"/>
        <end position="35"/>
    </location>
</feature>
<keyword evidence="1" id="KW-0812">Transmembrane</keyword>
<evidence type="ECO:0000313" key="3">
    <source>
        <dbReference type="Proteomes" id="UP000001412"/>
    </source>
</evidence>
<accession>Q897T2</accession>
<evidence type="ECO:0000256" key="1">
    <source>
        <dbReference type="SAM" id="Phobius"/>
    </source>
</evidence>
<dbReference type="EMBL" id="AE015927">
    <property type="protein sequence ID" value="AAO35254.1"/>
    <property type="molecule type" value="Genomic_DNA"/>
</dbReference>
<dbReference type="HOGENOM" id="CLU_423737_0_0_9"/>
<keyword evidence="3" id="KW-1185">Reference proteome</keyword>
<feature type="transmembrane region" description="Helical" evidence="1">
    <location>
        <begin position="80"/>
        <end position="105"/>
    </location>
</feature>
<gene>
    <name evidence="2" type="ordered locus">CTC_00645</name>
</gene>